<dbReference type="AlphaFoldDB" id="A0A7M1MEQ9"/>
<evidence type="ECO:0000313" key="2">
    <source>
        <dbReference type="Proteomes" id="UP000594890"/>
    </source>
</evidence>
<dbReference type="Proteomes" id="UP000594890">
    <property type="component" value="Chromosome"/>
</dbReference>
<name>A0A7M1MEQ9_CAMLA</name>
<dbReference type="Gene3D" id="1.10.1200.10">
    <property type="entry name" value="ACP-like"/>
    <property type="match status" value="1"/>
</dbReference>
<evidence type="ECO:0000313" key="1">
    <source>
        <dbReference type="EMBL" id="QOQ99459.1"/>
    </source>
</evidence>
<gene>
    <name evidence="1" type="ORF">HW242_07085</name>
</gene>
<dbReference type="EMBL" id="CP063088">
    <property type="protein sequence ID" value="QOQ99459.1"/>
    <property type="molecule type" value="Genomic_DNA"/>
</dbReference>
<organism evidence="1 2">
    <name type="scientific">Campylobacter lari</name>
    <dbReference type="NCBI Taxonomy" id="201"/>
    <lineage>
        <taxon>Bacteria</taxon>
        <taxon>Pseudomonadati</taxon>
        <taxon>Campylobacterota</taxon>
        <taxon>Epsilonproteobacteria</taxon>
        <taxon>Campylobacterales</taxon>
        <taxon>Campylobacteraceae</taxon>
        <taxon>Campylobacter</taxon>
    </lineage>
</organism>
<protein>
    <submittedName>
        <fullName evidence="1">Acyl carrier protein</fullName>
    </submittedName>
</protein>
<dbReference type="InterPro" id="IPR036736">
    <property type="entry name" value="ACP-like_sf"/>
</dbReference>
<sequence>MTKQIFLKKLEELLQVDYALEENMLLKNIEEYDSLALLSLAVFYDQEFNIFVEGKKLKSCQSISDLIALIPSEKLEF</sequence>
<dbReference type="SUPFAM" id="SSF47336">
    <property type="entry name" value="ACP-like"/>
    <property type="match status" value="1"/>
</dbReference>
<proteinExistence type="predicted"/>
<accession>A0A7M1MEQ9</accession>
<reference evidence="1 2" key="1">
    <citation type="submission" date="2020-10" db="EMBL/GenBank/DDBJ databases">
        <title>Campylobacter and Helicobacter PacBio genomes.</title>
        <authorList>
            <person name="Lane C."/>
        </authorList>
    </citation>
    <scope>NUCLEOTIDE SEQUENCE [LARGE SCALE GENOMIC DNA]</scope>
    <source>
        <strain evidence="1 2">2014D-0218</strain>
    </source>
</reference>